<accession>A0A6J4UXL0</accession>
<name>A0A6J4UXL0_9BACT</name>
<proteinExistence type="predicted"/>
<reference evidence="1" key="1">
    <citation type="submission" date="2020-02" db="EMBL/GenBank/DDBJ databases">
        <authorList>
            <person name="Meier V. D."/>
        </authorList>
    </citation>
    <scope>NUCLEOTIDE SEQUENCE</scope>
    <source>
        <strain evidence="1">AVDCRST_MAG19</strain>
    </source>
</reference>
<gene>
    <name evidence="1" type="ORF">AVDCRST_MAG19-1811</name>
</gene>
<organism evidence="1">
    <name type="scientific">uncultured Thermomicrobiales bacterium</name>
    <dbReference type="NCBI Taxonomy" id="1645740"/>
    <lineage>
        <taxon>Bacteria</taxon>
        <taxon>Pseudomonadati</taxon>
        <taxon>Thermomicrobiota</taxon>
        <taxon>Thermomicrobia</taxon>
        <taxon>Thermomicrobiales</taxon>
        <taxon>environmental samples</taxon>
    </lineage>
</organism>
<feature type="non-terminal residue" evidence="1">
    <location>
        <position position="1"/>
    </location>
</feature>
<evidence type="ECO:0000313" key="1">
    <source>
        <dbReference type="EMBL" id="CAA9561188.1"/>
    </source>
</evidence>
<protein>
    <submittedName>
        <fullName evidence="1">Uncharacterized protein</fullName>
    </submittedName>
</protein>
<sequence>QTTNATLTMAAGWGGVAPWFRSMPRPSCSVKFVSEPGADQTYNTVVFIGNRPHVGTSAITVDYPGRYVLAVEAVGEWTVVVAQ</sequence>
<dbReference type="EMBL" id="CADCWL010000077">
    <property type="protein sequence ID" value="CAA9561188.1"/>
    <property type="molecule type" value="Genomic_DNA"/>
</dbReference>
<dbReference type="AlphaFoldDB" id="A0A6J4UXL0"/>